<protein>
    <submittedName>
        <fullName evidence="3">Mab-21 domain-containing protein</fullName>
    </submittedName>
</protein>
<evidence type="ECO:0000313" key="2">
    <source>
        <dbReference type="Proteomes" id="UP000271162"/>
    </source>
</evidence>
<evidence type="ECO:0000313" key="3">
    <source>
        <dbReference type="WBParaSite" id="NBR_0000744901-mRNA-1"/>
    </source>
</evidence>
<accession>A0A158QXV2</accession>
<reference evidence="1 2" key="2">
    <citation type="submission" date="2018-11" db="EMBL/GenBank/DDBJ databases">
        <authorList>
            <consortium name="Pathogen Informatics"/>
        </authorList>
    </citation>
    <scope>NUCLEOTIDE SEQUENCE [LARGE SCALE GENOMIC DNA]</scope>
</reference>
<dbReference type="EMBL" id="UYSL01019890">
    <property type="protein sequence ID" value="VDL71039.1"/>
    <property type="molecule type" value="Genomic_DNA"/>
</dbReference>
<sequence length="259" mass="29463">MHERLETTEIFNNSAAVPFSSWLVDNIKQYGAGNYKNLEPEFVFGLGRATGGQIVDNEPRSLGFVHNIDYLLPDSRVNQFSQPAVTYHDYQKYDPQVLSLPIIDKASNIKITISWDKWSCCSACCCSIALCGLYSNAKKCDEMDSYRTRKGLLSVFLNDLRKTLWLQERSVAVELDAILRLSPYRTRGIAIFSSFIIRTKRFKDSLYTHLQKMLEKAGYFPQFSQRVGMFIEEQSCAGMEEKLNCSALAACRGQVVEEV</sequence>
<keyword evidence="2" id="KW-1185">Reference proteome</keyword>
<evidence type="ECO:0000313" key="1">
    <source>
        <dbReference type="EMBL" id="VDL71039.1"/>
    </source>
</evidence>
<organism evidence="3">
    <name type="scientific">Nippostrongylus brasiliensis</name>
    <name type="common">Rat hookworm</name>
    <dbReference type="NCBI Taxonomy" id="27835"/>
    <lineage>
        <taxon>Eukaryota</taxon>
        <taxon>Metazoa</taxon>
        <taxon>Ecdysozoa</taxon>
        <taxon>Nematoda</taxon>
        <taxon>Chromadorea</taxon>
        <taxon>Rhabditida</taxon>
        <taxon>Rhabditina</taxon>
        <taxon>Rhabditomorpha</taxon>
        <taxon>Strongyloidea</taxon>
        <taxon>Heligmosomidae</taxon>
        <taxon>Nippostrongylus</taxon>
    </lineage>
</organism>
<gene>
    <name evidence="1" type="ORF">NBR_LOCUS7450</name>
</gene>
<dbReference type="Proteomes" id="UP000271162">
    <property type="component" value="Unassembled WGS sequence"/>
</dbReference>
<name>A0A158QXV2_NIPBR</name>
<dbReference type="AlphaFoldDB" id="A0A158QXV2"/>
<proteinExistence type="predicted"/>
<dbReference type="WBParaSite" id="NBR_0000744901-mRNA-1">
    <property type="protein sequence ID" value="NBR_0000744901-mRNA-1"/>
    <property type="gene ID" value="NBR_0000744901"/>
</dbReference>
<reference evidence="3" key="1">
    <citation type="submission" date="2016-04" db="UniProtKB">
        <authorList>
            <consortium name="WormBaseParasite"/>
        </authorList>
    </citation>
    <scope>IDENTIFICATION</scope>
</reference>